<dbReference type="RefSeq" id="WP_036123540.1">
    <property type="nucleotide sequence ID" value="NZ_BMET01000003.1"/>
</dbReference>
<dbReference type="Proteomes" id="UP000028521">
    <property type="component" value="Unassembled WGS sequence"/>
</dbReference>
<sequence>MKNHIFILVALLAICTKQYGQISNKQLEDLQANIPLEKIYLQTNANLLLAGEYLKYKAATLNLNSNVPSDISKMVYVSLIGANNTIVFNHKITVLNNNATGDFFIPASIKTGHYKLISYSNWSKNNTIKSYAVKNIYIINPFTTETQALTTPKDTIKISSSNSLARKKNLENNLITLAKDNYNKREHVEVTIANSSAIFGSFSVSVRKLDAIQIKTNYPNTTYLNAKKTVNYLPELRGEIISGIVTNSSTNQKAVNKTVSLSFPAKNFLFKNAATNQNGTFYFVIDESYSQENAIFQIQENDRENYSIAINDKTFTEFDQLTFSSIELDESISEVLKNKSIQNQIENAYYQAKQDSIVAFSPRPVFYHPLAKRFVLDDYNRFPTIKETFTEIISNAYITKNKGQYMFHVRDLSEVSTHSNIQSIPPLILFDGILVQDLNDLVDYYDSNKIEYIDVVNGQYVLGSKVYDGIIAIKTFDSAFSLKSNNSNIKEITIDKPLPNKTYYHPQYTHSTQNANIPDYRTQLFWNPKVELIGKNKTLSFFTSDVEGTFEITLEGYSNTGNYIVSKAYLAVN</sequence>
<keyword evidence="2" id="KW-1185">Reference proteome</keyword>
<dbReference type="EMBL" id="JPFK01000008">
    <property type="protein sequence ID" value="KFB00302.1"/>
    <property type="molecule type" value="Genomic_DNA"/>
</dbReference>
<name>A0A084THW6_9FLAO</name>
<reference evidence="1 2" key="1">
    <citation type="journal article" date="2014" name="Genome Announc.">
        <title>Draft Genome Sequence of the Algicidal Bacterium Mangrovimonas yunxiaonensis Strain LY01.</title>
        <authorList>
            <person name="Li Y."/>
            <person name="Zhu H."/>
            <person name="Li C."/>
            <person name="Zhang H."/>
            <person name="Chen Z."/>
            <person name="Zheng W."/>
            <person name="Xu H."/>
            <person name="Zheng T."/>
        </authorList>
    </citation>
    <scope>NUCLEOTIDE SEQUENCE [LARGE SCALE GENOMIC DNA]</scope>
    <source>
        <strain evidence="1 2">LY01</strain>
    </source>
</reference>
<dbReference type="STRING" id="1197477.IA57_11475"/>
<reference evidence="2" key="2">
    <citation type="submission" date="2014-07" db="EMBL/GenBank/DDBJ databases">
        <title>Genome sequence of Mangrovimonas yunxiaonensis.</title>
        <authorList>
            <person name="Li Y."/>
            <person name="Zheng T."/>
        </authorList>
    </citation>
    <scope>NUCLEOTIDE SEQUENCE [LARGE SCALE GENOMIC DNA]</scope>
    <source>
        <strain evidence="2">LY01</strain>
    </source>
</reference>
<gene>
    <name evidence="1" type="ORF">IA57_11475</name>
</gene>
<accession>A0A084THW6</accession>
<evidence type="ECO:0000313" key="2">
    <source>
        <dbReference type="Proteomes" id="UP000028521"/>
    </source>
</evidence>
<protein>
    <recommendedName>
        <fullName evidence="3">TonB-dependent receptor plug domain-containing protein</fullName>
    </recommendedName>
</protein>
<proteinExistence type="predicted"/>
<organism evidence="1 2">
    <name type="scientific">Mangrovimonas yunxiaonensis</name>
    <dbReference type="NCBI Taxonomy" id="1197477"/>
    <lineage>
        <taxon>Bacteria</taxon>
        <taxon>Pseudomonadati</taxon>
        <taxon>Bacteroidota</taxon>
        <taxon>Flavobacteriia</taxon>
        <taxon>Flavobacteriales</taxon>
        <taxon>Flavobacteriaceae</taxon>
        <taxon>Mangrovimonas</taxon>
    </lineage>
</organism>
<dbReference type="eggNOG" id="COG2373">
    <property type="taxonomic scope" value="Bacteria"/>
</dbReference>
<evidence type="ECO:0000313" key="1">
    <source>
        <dbReference type="EMBL" id="KFB00302.1"/>
    </source>
</evidence>
<dbReference type="OrthoDB" id="679547at2"/>
<comment type="caution">
    <text evidence="1">The sequence shown here is derived from an EMBL/GenBank/DDBJ whole genome shotgun (WGS) entry which is preliminary data.</text>
</comment>
<evidence type="ECO:0008006" key="3">
    <source>
        <dbReference type="Google" id="ProtNLM"/>
    </source>
</evidence>
<dbReference type="AlphaFoldDB" id="A0A084THW6"/>